<evidence type="ECO:0000259" key="1">
    <source>
        <dbReference type="Pfam" id="PF12680"/>
    </source>
</evidence>
<sequence length="127" mass="14042">MSQSDVVSLQDAYRAFSRGDFDVASQILAPDVEWVEHGRGMPYSGIWHGRESVVKDVWTSFVQYWGGPGVVGLETDQFLDAGDQIVVTGRFVGRDSEGRTLDAPCAHVWRMSGGVATHFADYVDWSV</sequence>
<dbReference type="InterPro" id="IPR032710">
    <property type="entry name" value="NTF2-like_dom_sf"/>
</dbReference>
<feature type="domain" description="SnoaL-like" evidence="1">
    <location>
        <begin position="10"/>
        <end position="114"/>
    </location>
</feature>
<dbReference type="Pfam" id="PF12680">
    <property type="entry name" value="SnoaL_2"/>
    <property type="match status" value="1"/>
</dbReference>
<dbReference type="PANTHER" id="PTHR41252">
    <property type="entry name" value="BLR2505 PROTEIN"/>
    <property type="match status" value="1"/>
</dbReference>
<dbReference type="InterPro" id="IPR037401">
    <property type="entry name" value="SnoaL-like"/>
</dbReference>
<dbReference type="RefSeq" id="WP_176445408.1">
    <property type="nucleotide sequence ID" value="NZ_FZNO01000003.1"/>
</dbReference>
<reference evidence="2 3" key="1">
    <citation type="submission" date="2017-06" db="EMBL/GenBank/DDBJ databases">
        <authorList>
            <person name="Kim H.J."/>
            <person name="Triplett B.A."/>
        </authorList>
    </citation>
    <scope>NUCLEOTIDE SEQUENCE [LARGE SCALE GENOMIC DNA]</scope>
    <source>
        <strain evidence="2 3">DSM 44272</strain>
    </source>
</reference>
<evidence type="ECO:0000313" key="2">
    <source>
        <dbReference type="EMBL" id="SNR33874.1"/>
    </source>
</evidence>
<gene>
    <name evidence="2" type="ORF">SAMN06272737_103196</name>
</gene>
<dbReference type="Gene3D" id="3.10.450.50">
    <property type="match status" value="1"/>
</dbReference>
<organism evidence="2 3">
    <name type="scientific">Blastococcus mobilis</name>
    <dbReference type="NCBI Taxonomy" id="1938746"/>
    <lineage>
        <taxon>Bacteria</taxon>
        <taxon>Bacillati</taxon>
        <taxon>Actinomycetota</taxon>
        <taxon>Actinomycetes</taxon>
        <taxon>Geodermatophilales</taxon>
        <taxon>Geodermatophilaceae</taxon>
        <taxon>Blastococcus</taxon>
    </lineage>
</organism>
<name>A0A238VI75_9ACTN</name>
<accession>A0A238VI75</accession>
<evidence type="ECO:0000313" key="3">
    <source>
        <dbReference type="Proteomes" id="UP000198403"/>
    </source>
</evidence>
<dbReference type="SUPFAM" id="SSF54427">
    <property type="entry name" value="NTF2-like"/>
    <property type="match status" value="1"/>
</dbReference>
<dbReference type="PANTHER" id="PTHR41252:SF1">
    <property type="entry name" value="BLR2505 PROTEIN"/>
    <property type="match status" value="1"/>
</dbReference>
<protein>
    <recommendedName>
        <fullName evidence="1">SnoaL-like domain-containing protein</fullName>
    </recommendedName>
</protein>
<dbReference type="AlphaFoldDB" id="A0A238VI75"/>
<dbReference type="EMBL" id="FZNO01000003">
    <property type="protein sequence ID" value="SNR33874.1"/>
    <property type="molecule type" value="Genomic_DNA"/>
</dbReference>
<proteinExistence type="predicted"/>
<keyword evidence="3" id="KW-1185">Reference proteome</keyword>
<dbReference type="Proteomes" id="UP000198403">
    <property type="component" value="Unassembled WGS sequence"/>
</dbReference>